<dbReference type="PANTHER" id="PTHR15020">
    <property type="entry name" value="FLAVIN REDUCTASE-RELATED"/>
    <property type="match status" value="1"/>
</dbReference>
<dbReference type="InterPro" id="IPR036291">
    <property type="entry name" value="NAD(P)-bd_dom_sf"/>
</dbReference>
<evidence type="ECO:0000313" key="2">
    <source>
        <dbReference type="EMBL" id="EMD38023.1"/>
    </source>
</evidence>
<dbReference type="OrthoDB" id="63935at2759"/>
<dbReference type="STRING" id="914234.M2QLX3"/>
<dbReference type="HOGENOM" id="CLU_066707_1_0_1"/>
<organism evidence="2 3">
    <name type="scientific">Ceriporiopsis subvermispora (strain B)</name>
    <name type="common">White-rot fungus</name>
    <name type="synonym">Gelatoporia subvermispora</name>
    <dbReference type="NCBI Taxonomy" id="914234"/>
    <lineage>
        <taxon>Eukaryota</taxon>
        <taxon>Fungi</taxon>
        <taxon>Dikarya</taxon>
        <taxon>Basidiomycota</taxon>
        <taxon>Agaricomycotina</taxon>
        <taxon>Agaricomycetes</taxon>
        <taxon>Polyporales</taxon>
        <taxon>Gelatoporiaceae</taxon>
        <taxon>Gelatoporia</taxon>
    </lineage>
</organism>
<dbReference type="AlphaFoldDB" id="M2QLX3"/>
<dbReference type="Gene3D" id="3.40.50.720">
    <property type="entry name" value="NAD(P)-binding Rossmann-like Domain"/>
    <property type="match status" value="1"/>
</dbReference>
<dbReference type="SUPFAM" id="SSF51735">
    <property type="entry name" value="NAD(P)-binding Rossmann-fold domains"/>
    <property type="match status" value="1"/>
</dbReference>
<reference evidence="2 3" key="1">
    <citation type="journal article" date="2012" name="Proc. Natl. Acad. Sci. U.S.A.">
        <title>Comparative genomics of Ceriporiopsis subvermispora and Phanerochaete chrysosporium provide insight into selective ligninolysis.</title>
        <authorList>
            <person name="Fernandez-Fueyo E."/>
            <person name="Ruiz-Duenas F.J."/>
            <person name="Ferreira P."/>
            <person name="Floudas D."/>
            <person name="Hibbett D.S."/>
            <person name="Canessa P."/>
            <person name="Larrondo L.F."/>
            <person name="James T.Y."/>
            <person name="Seelenfreund D."/>
            <person name="Lobos S."/>
            <person name="Polanco R."/>
            <person name="Tello M."/>
            <person name="Honda Y."/>
            <person name="Watanabe T."/>
            <person name="Watanabe T."/>
            <person name="Ryu J.S."/>
            <person name="Kubicek C.P."/>
            <person name="Schmoll M."/>
            <person name="Gaskell J."/>
            <person name="Hammel K.E."/>
            <person name="St John F.J."/>
            <person name="Vanden Wymelenberg A."/>
            <person name="Sabat G."/>
            <person name="Splinter BonDurant S."/>
            <person name="Syed K."/>
            <person name="Yadav J.S."/>
            <person name="Doddapaneni H."/>
            <person name="Subramanian V."/>
            <person name="Lavin J.L."/>
            <person name="Oguiza J.A."/>
            <person name="Perez G."/>
            <person name="Pisabarro A.G."/>
            <person name="Ramirez L."/>
            <person name="Santoyo F."/>
            <person name="Master E."/>
            <person name="Coutinho P.M."/>
            <person name="Henrissat B."/>
            <person name="Lombard V."/>
            <person name="Magnuson J.K."/>
            <person name="Kuees U."/>
            <person name="Hori C."/>
            <person name="Igarashi K."/>
            <person name="Samejima M."/>
            <person name="Held B.W."/>
            <person name="Barry K.W."/>
            <person name="LaButti K.M."/>
            <person name="Lapidus A."/>
            <person name="Lindquist E.A."/>
            <person name="Lucas S.M."/>
            <person name="Riley R."/>
            <person name="Salamov A.A."/>
            <person name="Hoffmeister D."/>
            <person name="Schwenk D."/>
            <person name="Hadar Y."/>
            <person name="Yarden O."/>
            <person name="de Vries R.P."/>
            <person name="Wiebenga A."/>
            <person name="Stenlid J."/>
            <person name="Eastwood D."/>
            <person name="Grigoriev I.V."/>
            <person name="Berka R.M."/>
            <person name="Blanchette R.A."/>
            <person name="Kersten P."/>
            <person name="Martinez A.T."/>
            <person name="Vicuna R."/>
            <person name="Cullen D."/>
        </authorList>
    </citation>
    <scope>NUCLEOTIDE SEQUENCE [LARGE SCALE GENOMIC DNA]</scope>
    <source>
        <strain evidence="2 3">B</strain>
    </source>
</reference>
<feature type="domain" description="NAD(P)-binding" evidence="1">
    <location>
        <begin position="10"/>
        <end position="259"/>
    </location>
</feature>
<protein>
    <recommendedName>
        <fullName evidence="1">NAD(P)-binding domain-containing protein</fullName>
    </recommendedName>
</protein>
<dbReference type="PANTHER" id="PTHR15020:SF50">
    <property type="entry name" value="UPF0659 PROTEIN YMR090W"/>
    <property type="match status" value="1"/>
</dbReference>
<dbReference type="EMBL" id="KB445795">
    <property type="protein sequence ID" value="EMD38023.1"/>
    <property type="molecule type" value="Genomic_DNA"/>
</dbReference>
<keyword evidence="3" id="KW-1185">Reference proteome</keyword>
<sequence length="277" mass="30297">MTTMNIYAIGASRNIGYYAAQRLLEKGATVTFLLRNTSVFDQDADMKRFVTSGKARLIQGDALRASDVKRGWEEACSLKESVNAVLFSVGGTPRFSVTRGLVVDPHNLCTQSILNVLSTIPANLRTPETQPRLVVVSSLGLTRASHAKVPIPLKPMYALLRVPHADKLGLERVVAHCAGRAWTEEEPRADIIGTEWASREGLLSSGELKHAVVIRPALLTDGACKGDSSQGKPPYKVTSDEMTGFYTVSRRDVAHFIVEGVLAGWERWDGQCINISY</sequence>
<evidence type="ECO:0000259" key="1">
    <source>
        <dbReference type="Pfam" id="PF13460"/>
    </source>
</evidence>
<dbReference type="Pfam" id="PF13460">
    <property type="entry name" value="NAD_binding_10"/>
    <property type="match status" value="1"/>
</dbReference>
<evidence type="ECO:0000313" key="3">
    <source>
        <dbReference type="Proteomes" id="UP000016930"/>
    </source>
</evidence>
<dbReference type="InterPro" id="IPR016040">
    <property type="entry name" value="NAD(P)-bd_dom"/>
</dbReference>
<proteinExistence type="predicted"/>
<name>M2QLX3_CERS8</name>
<accession>M2QLX3</accession>
<dbReference type="Proteomes" id="UP000016930">
    <property type="component" value="Unassembled WGS sequence"/>
</dbReference>
<gene>
    <name evidence="2" type="ORF">CERSUDRAFT_64307</name>
</gene>